<dbReference type="GO" id="GO:0004386">
    <property type="term" value="F:helicase activity"/>
    <property type="evidence" value="ECO:0007669"/>
    <property type="project" value="UniProtKB-KW"/>
</dbReference>
<dbReference type="Proteomes" id="UP000636888">
    <property type="component" value="Unassembled WGS sequence"/>
</dbReference>
<keyword evidence="2" id="KW-0547">Nucleotide-binding</keyword>
<dbReference type="SUPFAM" id="SSF53335">
    <property type="entry name" value="S-adenosyl-L-methionine-dependent methyltransferases"/>
    <property type="match status" value="1"/>
</dbReference>
<dbReference type="InterPro" id="IPR006935">
    <property type="entry name" value="Helicase/UvrB_N"/>
</dbReference>
<dbReference type="GO" id="GO:0032259">
    <property type="term" value="P:methylation"/>
    <property type="evidence" value="ECO:0007669"/>
    <property type="project" value="InterPro"/>
</dbReference>
<proteinExistence type="predicted"/>
<dbReference type="GO" id="GO:0003677">
    <property type="term" value="F:DNA binding"/>
    <property type="evidence" value="ECO:0007669"/>
    <property type="project" value="InterPro"/>
</dbReference>
<dbReference type="PROSITE" id="PS00092">
    <property type="entry name" value="N6_MTASE"/>
    <property type="match status" value="1"/>
</dbReference>
<dbReference type="InterPro" id="IPR002052">
    <property type="entry name" value="DNA_methylase_N6_adenine_CS"/>
</dbReference>
<dbReference type="GO" id="GO:0005524">
    <property type="term" value="F:ATP binding"/>
    <property type="evidence" value="ECO:0007669"/>
    <property type="project" value="InterPro"/>
</dbReference>
<dbReference type="Gene3D" id="3.40.50.300">
    <property type="entry name" value="P-loop containing nucleotide triphosphate hydrolases"/>
    <property type="match status" value="2"/>
</dbReference>
<dbReference type="PRINTS" id="PR00507">
    <property type="entry name" value="N12N6MTFRASE"/>
</dbReference>
<name>A0A8J7ISR4_9BACT</name>
<keyword evidence="2" id="KW-0347">Helicase</keyword>
<dbReference type="GO" id="GO:0008168">
    <property type="term" value="F:methyltransferase activity"/>
    <property type="evidence" value="ECO:0007669"/>
    <property type="project" value="InterPro"/>
</dbReference>
<dbReference type="RefSeq" id="WP_199385311.1">
    <property type="nucleotide sequence ID" value="NZ_JAEMHM010000014.1"/>
</dbReference>
<sequence>MEFTEKINNHSRTKGNELAKGFYPTFPRDVELVRKVVSISFGWDRTSVHEKMVTIFDPCAGEGAFLSSMVRHAKQAATGSSAKNTAVASFAVELDAERFRKIRGTDQKLNTSFFDTTNTGSFDIVLLNPPYNRNGGELISWVEKAAPMVSKRGVMVLIIPEYELKGKMTELLRGSFTYRYAYRSEEYGAFRQLVIFLRKNVSNETTSYRSPYYHNYDNLDNAGEDLILTHAENPTVTIEVEAGGVKTKPMLQCRDLSGFYLECEERLDKAITVMLDKEYPASYDTSIQPVSTLRTAHAVQLAAMNSQIESVAINGVHYLAKYMLVEKPETFEDYDDNGIKTTTVIHKPTVETFLMDRTGEVKAARELGFDYVELNSQLSTILLKKLTTIYKPLHEIGRDEEYLASELKEIGLKAPQREAVKAVMKAFASGRKGIGIRANTGTGKTWMSKAVKYLAGAKRSIMVTEPQLVPQMVKEYEYEGFAVHVIDSWQRLRELARTKPKGLYLIAYTRLRMHPDFVPVTKTTRVKTKEGIKYTDACLNCSAEVKRISRGSKEHCPACGDVLYTYIPENKRPRLRYRQWIADIERNGASTEVKSHNKQLPYLRFLKRIPFDLAIFDEAHNAANLMSNQGTAFIRMAASARRVLCLTATVTNGMAKSLYNLLWGVNPVQMREAGWDMKSATDFQARFGAYKEVRKSDERNRHRDSEKVQTYDTAGISPAALVYTLPNFVNVDSEDFDDLPPVEREVIKCAPHTEVEDCMRTIDKIIDNAELPIEDRIPVASVRTAAFLRVSDTFRHADDEIRLRGELLGTLWRRPVDELLEKETELVNIARLVETWGERLLVYTGNTQKIDMRGPLRRIIADSVPGLSIDVLPDSVAPERLTAWFEKTTAQVVIASYHRVATGLNLSQFNNLCWYDYSDNTRLAEQGEGRIRRVNTADIHRMIYGEVRPCRYWYLTSSPIQEAQLAYTLEKRMIAKLAEGETPDIDPAECTSGNQSFSALITKALKEGNIDYQDPSALLKKMTRTDNARVRDENKITTSPPAAAKVIPFPQPEPPTPPAPETVPVIVFEGGWEVERQIPAEKYREYLEEGMLEVTLFGTYLVTGKCARRGRA</sequence>
<dbReference type="InterPro" id="IPR029063">
    <property type="entry name" value="SAM-dependent_MTases_sf"/>
</dbReference>
<protein>
    <submittedName>
        <fullName evidence="2">DEAD/DEAH box helicase family protein</fullName>
    </submittedName>
</protein>
<dbReference type="Gene3D" id="3.40.50.150">
    <property type="entry name" value="Vaccinia Virus protein VP39"/>
    <property type="match status" value="1"/>
</dbReference>
<keyword evidence="2" id="KW-0067">ATP-binding</keyword>
<accession>A0A8J7ISR4</accession>
<dbReference type="Gene3D" id="3.40.50.10810">
    <property type="entry name" value="Tandem AAA-ATPase domain"/>
    <property type="match status" value="1"/>
</dbReference>
<evidence type="ECO:0000313" key="3">
    <source>
        <dbReference type="Proteomes" id="UP000636888"/>
    </source>
</evidence>
<dbReference type="Pfam" id="PF04851">
    <property type="entry name" value="ResIII"/>
    <property type="match status" value="1"/>
</dbReference>
<keyword evidence="3" id="KW-1185">Reference proteome</keyword>
<dbReference type="SUPFAM" id="SSF52540">
    <property type="entry name" value="P-loop containing nucleoside triphosphate hydrolases"/>
    <property type="match status" value="2"/>
</dbReference>
<dbReference type="EMBL" id="JAEMHM010000014">
    <property type="protein sequence ID" value="MBJ6726394.1"/>
    <property type="molecule type" value="Genomic_DNA"/>
</dbReference>
<evidence type="ECO:0000259" key="1">
    <source>
        <dbReference type="SMART" id="SM00487"/>
    </source>
</evidence>
<dbReference type="GO" id="GO:0016787">
    <property type="term" value="F:hydrolase activity"/>
    <property type="evidence" value="ECO:0007669"/>
    <property type="project" value="InterPro"/>
</dbReference>
<organism evidence="2 3">
    <name type="scientific">Geomesophilobacter sediminis</name>
    <dbReference type="NCBI Taxonomy" id="2798584"/>
    <lineage>
        <taxon>Bacteria</taxon>
        <taxon>Pseudomonadati</taxon>
        <taxon>Thermodesulfobacteriota</taxon>
        <taxon>Desulfuromonadia</taxon>
        <taxon>Geobacterales</taxon>
        <taxon>Geobacteraceae</taxon>
        <taxon>Geomesophilobacter</taxon>
    </lineage>
</organism>
<dbReference type="CDD" id="cd02440">
    <property type="entry name" value="AdoMet_MTases"/>
    <property type="match status" value="1"/>
</dbReference>
<dbReference type="SMART" id="SM00487">
    <property type="entry name" value="DEXDc"/>
    <property type="match status" value="1"/>
</dbReference>
<dbReference type="InterPro" id="IPR027417">
    <property type="entry name" value="P-loop_NTPase"/>
</dbReference>
<dbReference type="InterPro" id="IPR014001">
    <property type="entry name" value="Helicase_ATP-bd"/>
</dbReference>
<evidence type="ECO:0000313" key="2">
    <source>
        <dbReference type="EMBL" id="MBJ6726394.1"/>
    </source>
</evidence>
<keyword evidence="2" id="KW-0378">Hydrolase</keyword>
<reference evidence="2" key="1">
    <citation type="submission" date="2020-12" db="EMBL/GenBank/DDBJ databases">
        <title>Geomonas sp. Red875, isolated from river sediment.</title>
        <authorList>
            <person name="Xu Z."/>
            <person name="Zhang Z."/>
            <person name="Masuda Y."/>
            <person name="Itoh H."/>
            <person name="Senoo K."/>
        </authorList>
    </citation>
    <scope>NUCLEOTIDE SEQUENCE</scope>
    <source>
        <strain evidence="2">Red875</strain>
    </source>
</reference>
<feature type="domain" description="Helicase ATP-binding" evidence="1">
    <location>
        <begin position="408"/>
        <end position="686"/>
    </location>
</feature>
<dbReference type="AlphaFoldDB" id="A0A8J7ISR4"/>
<comment type="caution">
    <text evidence="2">The sequence shown here is derived from an EMBL/GenBank/DDBJ whole genome shotgun (WGS) entry which is preliminary data.</text>
</comment>
<dbReference type="InterPro" id="IPR038718">
    <property type="entry name" value="SNF2-like_sf"/>
</dbReference>
<gene>
    <name evidence="2" type="ORF">JFN93_16915</name>
</gene>